<dbReference type="InterPro" id="IPR035965">
    <property type="entry name" value="PAS-like_dom_sf"/>
</dbReference>
<dbReference type="SUPFAM" id="SSF52172">
    <property type="entry name" value="CheY-like"/>
    <property type="match status" value="1"/>
</dbReference>
<feature type="domain" description="Response regulatory" evidence="9">
    <location>
        <begin position="1029"/>
        <end position="1145"/>
    </location>
</feature>
<dbReference type="Pfam" id="PF01590">
    <property type="entry name" value="GAF"/>
    <property type="match status" value="1"/>
</dbReference>
<dbReference type="Pfam" id="PF02518">
    <property type="entry name" value="HATPase_c"/>
    <property type="match status" value="1"/>
</dbReference>
<dbReference type="InterPro" id="IPR001789">
    <property type="entry name" value="Sig_transdc_resp-reg_receiver"/>
</dbReference>
<dbReference type="InterPro" id="IPR003018">
    <property type="entry name" value="GAF"/>
</dbReference>
<keyword evidence="3 11" id="KW-0418">Kinase</keyword>
<dbReference type="InterPro" id="IPR003594">
    <property type="entry name" value="HATPase_dom"/>
</dbReference>
<dbReference type="InterPro" id="IPR011006">
    <property type="entry name" value="CheY-like_superfamily"/>
</dbReference>
<dbReference type="CDD" id="cd00082">
    <property type="entry name" value="HisKA"/>
    <property type="match status" value="1"/>
</dbReference>
<dbReference type="InterPro" id="IPR003661">
    <property type="entry name" value="HisK_dim/P_dom"/>
</dbReference>
<evidence type="ECO:0000259" key="8">
    <source>
        <dbReference type="PROSITE" id="PS50109"/>
    </source>
</evidence>
<evidence type="ECO:0000256" key="1">
    <source>
        <dbReference type="ARBA" id="ARBA00022553"/>
    </source>
</evidence>
<evidence type="ECO:0000259" key="10">
    <source>
        <dbReference type="PROSITE" id="PS50112"/>
    </source>
</evidence>
<evidence type="ECO:0000256" key="2">
    <source>
        <dbReference type="ARBA" id="ARBA00022679"/>
    </source>
</evidence>
<dbReference type="Gene3D" id="3.30.450.40">
    <property type="match status" value="1"/>
</dbReference>
<dbReference type="InterPro" id="IPR036097">
    <property type="entry name" value="HisK_dim/P_sf"/>
</dbReference>
<dbReference type="PRINTS" id="PR00344">
    <property type="entry name" value="BCTRLSENSOR"/>
</dbReference>
<dbReference type="InterPro" id="IPR005467">
    <property type="entry name" value="His_kinase_dom"/>
</dbReference>
<dbReference type="InterPro" id="IPR029016">
    <property type="entry name" value="GAF-like_dom_sf"/>
</dbReference>
<dbReference type="FunFam" id="3.30.565.10:FF:000010">
    <property type="entry name" value="Sensor histidine kinase RcsC"/>
    <property type="match status" value="1"/>
</dbReference>
<dbReference type="Gene3D" id="3.40.50.2300">
    <property type="match status" value="1"/>
</dbReference>
<dbReference type="Gene3D" id="1.10.287.130">
    <property type="match status" value="1"/>
</dbReference>
<dbReference type="CDD" id="cd17546">
    <property type="entry name" value="REC_hyHK_CKI1_RcsC-like"/>
    <property type="match status" value="1"/>
</dbReference>
<feature type="domain" description="Histidine kinase" evidence="8">
    <location>
        <begin position="681"/>
        <end position="896"/>
    </location>
</feature>
<dbReference type="SMART" id="SM00388">
    <property type="entry name" value="HisKA"/>
    <property type="match status" value="1"/>
</dbReference>
<dbReference type="Pfam" id="PF02104">
    <property type="entry name" value="SURF1"/>
    <property type="match status" value="1"/>
</dbReference>
<proteinExistence type="predicted"/>
<dbReference type="InterPro" id="IPR002994">
    <property type="entry name" value="Surf1/Shy1"/>
</dbReference>
<evidence type="ECO:0000256" key="6">
    <source>
        <dbReference type="SAM" id="MobiDB-lite"/>
    </source>
</evidence>
<dbReference type="SMART" id="SM00448">
    <property type="entry name" value="REC"/>
    <property type="match status" value="1"/>
</dbReference>
<keyword evidence="7" id="KW-0472">Membrane</keyword>
<dbReference type="InterPro" id="IPR000014">
    <property type="entry name" value="PAS"/>
</dbReference>
<evidence type="ECO:0000256" key="5">
    <source>
        <dbReference type="PROSITE-ProRule" id="PRU00169"/>
    </source>
</evidence>
<evidence type="ECO:0000256" key="3">
    <source>
        <dbReference type="ARBA" id="ARBA00022777"/>
    </source>
</evidence>
<dbReference type="Gene3D" id="3.30.565.10">
    <property type="entry name" value="Histidine kinase-like ATPase, C-terminal domain"/>
    <property type="match status" value="1"/>
</dbReference>
<keyword evidence="7" id="KW-1133">Transmembrane helix</keyword>
<keyword evidence="2" id="KW-0808">Transferase</keyword>
<dbReference type="PANTHER" id="PTHR45339:SF1">
    <property type="entry name" value="HYBRID SIGNAL TRANSDUCTION HISTIDINE KINASE J"/>
    <property type="match status" value="1"/>
</dbReference>
<dbReference type="Pfam" id="PF00512">
    <property type="entry name" value="HisKA"/>
    <property type="match status" value="1"/>
</dbReference>
<dbReference type="PROSITE" id="PS50895">
    <property type="entry name" value="SURF1"/>
    <property type="match status" value="1"/>
</dbReference>
<dbReference type="InterPro" id="IPR036890">
    <property type="entry name" value="HATPase_C_sf"/>
</dbReference>
<dbReference type="SUPFAM" id="SSF55874">
    <property type="entry name" value="ATPase domain of HSP90 chaperone/DNA topoisomerase II/histidine kinase"/>
    <property type="match status" value="1"/>
</dbReference>
<organism evidence="11 12">
    <name type="scientific">Planoprotostelium fungivorum</name>
    <dbReference type="NCBI Taxonomy" id="1890364"/>
    <lineage>
        <taxon>Eukaryota</taxon>
        <taxon>Amoebozoa</taxon>
        <taxon>Evosea</taxon>
        <taxon>Variosea</taxon>
        <taxon>Cavosteliida</taxon>
        <taxon>Cavosteliaceae</taxon>
        <taxon>Planoprotostelium</taxon>
    </lineage>
</organism>
<dbReference type="Gene3D" id="3.30.450.20">
    <property type="entry name" value="PAS domain"/>
    <property type="match status" value="1"/>
</dbReference>
<dbReference type="OrthoDB" id="10040024at2759"/>
<evidence type="ECO:0000259" key="9">
    <source>
        <dbReference type="PROSITE" id="PS50110"/>
    </source>
</evidence>
<dbReference type="SMART" id="SM00387">
    <property type="entry name" value="HATPase_c"/>
    <property type="match status" value="1"/>
</dbReference>
<dbReference type="SMART" id="SM00065">
    <property type="entry name" value="GAF"/>
    <property type="match status" value="1"/>
</dbReference>
<evidence type="ECO:0000313" key="12">
    <source>
        <dbReference type="Proteomes" id="UP000241769"/>
    </source>
</evidence>
<dbReference type="InParanoid" id="A0A2P6NPN3"/>
<dbReference type="PANTHER" id="PTHR45339">
    <property type="entry name" value="HYBRID SIGNAL TRANSDUCTION HISTIDINE KINASE J"/>
    <property type="match status" value="1"/>
</dbReference>
<dbReference type="SUPFAM" id="SSF55785">
    <property type="entry name" value="PYP-like sensor domain (PAS domain)"/>
    <property type="match status" value="1"/>
</dbReference>
<dbReference type="PROSITE" id="PS50110">
    <property type="entry name" value="RESPONSE_REGULATORY"/>
    <property type="match status" value="1"/>
</dbReference>
<dbReference type="CDD" id="cd06662">
    <property type="entry name" value="SURF1"/>
    <property type="match status" value="1"/>
</dbReference>
<dbReference type="GO" id="GO:0000155">
    <property type="term" value="F:phosphorelay sensor kinase activity"/>
    <property type="evidence" value="ECO:0007669"/>
    <property type="project" value="InterPro"/>
</dbReference>
<reference evidence="11 12" key="1">
    <citation type="journal article" date="2018" name="Genome Biol. Evol.">
        <title>Multiple Roots of Fruiting Body Formation in Amoebozoa.</title>
        <authorList>
            <person name="Hillmann F."/>
            <person name="Forbes G."/>
            <person name="Novohradska S."/>
            <person name="Ferling I."/>
            <person name="Riege K."/>
            <person name="Groth M."/>
            <person name="Westermann M."/>
            <person name="Marz M."/>
            <person name="Spaller T."/>
            <person name="Winckler T."/>
            <person name="Schaap P."/>
            <person name="Glockner G."/>
        </authorList>
    </citation>
    <scope>NUCLEOTIDE SEQUENCE [LARGE SCALE GENOMIC DNA]</scope>
    <source>
        <strain evidence="11 12">Jena</strain>
    </source>
</reference>
<evidence type="ECO:0000256" key="4">
    <source>
        <dbReference type="ARBA" id="ARBA00023012"/>
    </source>
</evidence>
<feature type="transmembrane region" description="Helical" evidence="7">
    <location>
        <begin position="80"/>
        <end position="99"/>
    </location>
</feature>
<keyword evidence="4" id="KW-0902">Two-component regulatory system</keyword>
<name>A0A2P6NPN3_9EUKA</name>
<dbReference type="SUPFAM" id="SSF55781">
    <property type="entry name" value="GAF domain-like"/>
    <property type="match status" value="1"/>
</dbReference>
<accession>A0A2P6NPN3</accession>
<dbReference type="Proteomes" id="UP000241769">
    <property type="component" value="Unassembled WGS sequence"/>
</dbReference>
<dbReference type="GO" id="GO:0016020">
    <property type="term" value="C:membrane"/>
    <property type="evidence" value="ECO:0007669"/>
    <property type="project" value="InterPro"/>
</dbReference>
<protein>
    <submittedName>
        <fullName evidence="11">Multi-sensor hybrid histidine kinase</fullName>
    </submittedName>
</protein>
<dbReference type="CDD" id="cd16922">
    <property type="entry name" value="HATPase_EvgS-ArcB-TorS-like"/>
    <property type="match status" value="1"/>
</dbReference>
<dbReference type="EMBL" id="MDYQ01000037">
    <property type="protein sequence ID" value="PRP85919.1"/>
    <property type="molecule type" value="Genomic_DNA"/>
</dbReference>
<keyword evidence="7" id="KW-0812">Transmembrane</keyword>
<dbReference type="InterPro" id="IPR004358">
    <property type="entry name" value="Sig_transdc_His_kin-like_C"/>
</dbReference>
<dbReference type="SUPFAM" id="SSF47384">
    <property type="entry name" value="Homodimeric domain of signal transducing histidine kinase"/>
    <property type="match status" value="1"/>
</dbReference>
<dbReference type="AlphaFoldDB" id="A0A2P6NPN3"/>
<keyword evidence="1 5" id="KW-0597">Phosphoprotein</keyword>
<feature type="domain" description="PAS" evidence="10">
    <location>
        <begin position="549"/>
        <end position="604"/>
    </location>
</feature>
<gene>
    <name evidence="11" type="ORF">PROFUN_06041</name>
</gene>
<dbReference type="PROSITE" id="PS50109">
    <property type="entry name" value="HIS_KIN"/>
    <property type="match status" value="1"/>
</dbReference>
<keyword evidence="12" id="KW-1185">Reference proteome</keyword>
<feature type="region of interest" description="Disordered" evidence="6">
    <location>
        <begin position="44"/>
        <end position="74"/>
    </location>
</feature>
<sequence>MQRLLTTAHSSLRYANTAPKQNARTGFDVVLATRPIFNRRYAFSSTKASQDRKRRHHEQQQAESAAKGGDSSSDKVKNRAVYLFWILPAITFFLGSWQVSRLQWKKKLIQEKEDALDLEPLSIPPTDEIDRADFENRRVKCEGEFIHSLELPISPRTMEGRPGTWIVTPFRLTDGRIILVNRGWVPLVYNEAETRPKGQIKGRVELDGIVRHTVKPTSMFTPENVPEKNQWYWIDVSEMARLASSVLGEEVTPFFLDQCGSNRPTKYPAAFPAEVHIRNDHLSYIITWYTLTAALSFMTRAMIKKRDKAGELKSCSILFFVNGAWEDLTQFSIKIFHGELCYSTAPDDAASVCGVRGMDAHKMMRDWLEAPRPFDDEDRLQDLYSYMLLDSPDDMEFDRITSLCGRMFDAASAGITLVDRDRLWIKSAWGVPVFKESPRKPFCSFTILEDRVLVVENGPEDEAFRCHPIITQAGINFYAGAPLKTKKGFRVGTIFICSVTPRIFDEKEKKMLADLAAITVQAMELRVHNIQEKKKQEEMSRRAVALAKDNDMLYQALDTFPDGTFLYSFQQKKMLFVNGSLLHMTGRTEEESHREDLHLSEFIHFDGVIPSASNVTEEFQCTLGGSNIWSHLHVAPVSNYEGIVFGILTDITRKKEDQLLYEKNQREVVIAAEAKTAFLANMSHEIRTPLNAICASSELLQTTVMREQRELAEMIDSAAHTLLALVNDIFDYGEIHAGRVDLHPTHFDLRDCLEGCMDMLHPRAAAKGLPMHFSMTSGVPRRVFVDEARLRQILINLISNAITFTHKGEVEISVDRVSDSLIFCVRDTGIGIESEHILRLFQNFTQIDPSRTRRYGGTGLGLAISQGLATALKGSISVQSVRHSGSAFTLSIPFEQSDVPRTVDKRRLSTPSSSLTPIMVITRGAAAREVTSALRFIGRSNYTVVDEPSEIPKSAVYSIILTEDPEACGGLRKPIVRLGSSRSELEKDHLTWPLKAATVKRVLDNITNGLLSEIRRNSEPPNKMRRRISILIVEDNKVNQKVLSNMLRSLDYRADISENGLEAVKKIEDQHYDIVFMDLQMPVMDGLEATRKIRENSAVHQPQIIAVTADVLHGIEEQCKSAGMQGYMAKPVRKHQIEEAIERIEEGGSEWLSYH</sequence>
<dbReference type="Pfam" id="PF00072">
    <property type="entry name" value="Response_reg"/>
    <property type="match status" value="1"/>
</dbReference>
<evidence type="ECO:0000256" key="7">
    <source>
        <dbReference type="SAM" id="Phobius"/>
    </source>
</evidence>
<feature type="modified residue" description="4-aspartylphosphate" evidence="5">
    <location>
        <position position="1078"/>
    </location>
</feature>
<dbReference type="STRING" id="1890364.A0A2P6NPN3"/>
<comment type="caution">
    <text evidence="11">The sequence shown here is derived from an EMBL/GenBank/DDBJ whole genome shotgun (WGS) entry which is preliminary data.</text>
</comment>
<evidence type="ECO:0000313" key="11">
    <source>
        <dbReference type="EMBL" id="PRP85919.1"/>
    </source>
</evidence>
<dbReference type="PROSITE" id="PS50112">
    <property type="entry name" value="PAS"/>
    <property type="match status" value="1"/>
</dbReference>